<proteinExistence type="predicted"/>
<dbReference type="VEuPathDB" id="VectorBase:HLOH_053233"/>
<name>A0A9J6FCK5_HAELO</name>
<sequence length="220" mass="24431">MDERRGRTKDAGVFWSFSTLAGYPTLTSYDHAMLSVFTLAFCRAKAADAPKEGETMVDAIKKTLANLVDNGSPDIRRRLLESDLSTSCSLGLLKLMKGIRNFEPWAVRLIDATGKYPTGLLQGTQSDLGAFDECLETVALDEYGNEKIRGQYCSVYVFPPNDTSLVEALVPAMAMSHPKVCLKSCTTCVALTLTFDWRTRREMRNIACTTKPVGRTHQMR</sequence>
<evidence type="ECO:0000313" key="3">
    <source>
        <dbReference type="Proteomes" id="UP000821853"/>
    </source>
</evidence>
<dbReference type="InterPro" id="IPR006621">
    <property type="entry name" value="Nose-resist-to-fluoxetine_N"/>
</dbReference>
<organism evidence="2 3">
    <name type="scientific">Haemaphysalis longicornis</name>
    <name type="common">Bush tick</name>
    <dbReference type="NCBI Taxonomy" id="44386"/>
    <lineage>
        <taxon>Eukaryota</taxon>
        <taxon>Metazoa</taxon>
        <taxon>Ecdysozoa</taxon>
        <taxon>Arthropoda</taxon>
        <taxon>Chelicerata</taxon>
        <taxon>Arachnida</taxon>
        <taxon>Acari</taxon>
        <taxon>Parasitiformes</taxon>
        <taxon>Ixodida</taxon>
        <taxon>Ixodoidea</taxon>
        <taxon>Ixodidae</taxon>
        <taxon>Haemaphysalinae</taxon>
        <taxon>Haemaphysalis</taxon>
    </lineage>
</organism>
<dbReference type="AlphaFoldDB" id="A0A9J6FCK5"/>
<dbReference type="EMBL" id="JABSTR010000001">
    <property type="protein sequence ID" value="KAH9360611.1"/>
    <property type="molecule type" value="Genomic_DNA"/>
</dbReference>
<dbReference type="SMART" id="SM00703">
    <property type="entry name" value="NRF"/>
    <property type="match status" value="1"/>
</dbReference>
<accession>A0A9J6FCK5</accession>
<dbReference type="OrthoDB" id="6511630at2759"/>
<feature type="domain" description="Nose resistant-to-fluoxetine protein N-terminal" evidence="1">
    <location>
        <begin position="85"/>
        <end position="207"/>
    </location>
</feature>
<evidence type="ECO:0000313" key="2">
    <source>
        <dbReference type="EMBL" id="KAH9360611.1"/>
    </source>
</evidence>
<comment type="caution">
    <text evidence="2">The sequence shown here is derived from an EMBL/GenBank/DDBJ whole genome shotgun (WGS) entry which is preliminary data.</text>
</comment>
<gene>
    <name evidence="2" type="ORF">HPB48_007568</name>
</gene>
<evidence type="ECO:0000259" key="1">
    <source>
        <dbReference type="SMART" id="SM00703"/>
    </source>
</evidence>
<dbReference type="Pfam" id="PF20146">
    <property type="entry name" value="NRF"/>
    <property type="match status" value="1"/>
</dbReference>
<keyword evidence="3" id="KW-1185">Reference proteome</keyword>
<protein>
    <recommendedName>
        <fullName evidence="1">Nose resistant-to-fluoxetine protein N-terminal domain-containing protein</fullName>
    </recommendedName>
</protein>
<reference evidence="2 3" key="1">
    <citation type="journal article" date="2020" name="Cell">
        <title>Large-Scale Comparative Analyses of Tick Genomes Elucidate Their Genetic Diversity and Vector Capacities.</title>
        <authorList>
            <consortium name="Tick Genome and Microbiome Consortium (TIGMIC)"/>
            <person name="Jia N."/>
            <person name="Wang J."/>
            <person name="Shi W."/>
            <person name="Du L."/>
            <person name="Sun Y."/>
            <person name="Zhan W."/>
            <person name="Jiang J.F."/>
            <person name="Wang Q."/>
            <person name="Zhang B."/>
            <person name="Ji P."/>
            <person name="Bell-Sakyi L."/>
            <person name="Cui X.M."/>
            <person name="Yuan T.T."/>
            <person name="Jiang B.G."/>
            <person name="Yang W.F."/>
            <person name="Lam T.T."/>
            <person name="Chang Q.C."/>
            <person name="Ding S.J."/>
            <person name="Wang X.J."/>
            <person name="Zhu J.G."/>
            <person name="Ruan X.D."/>
            <person name="Zhao L."/>
            <person name="Wei J.T."/>
            <person name="Ye R.Z."/>
            <person name="Que T.C."/>
            <person name="Du C.H."/>
            <person name="Zhou Y.H."/>
            <person name="Cheng J.X."/>
            <person name="Dai P.F."/>
            <person name="Guo W.B."/>
            <person name="Han X.H."/>
            <person name="Huang E.J."/>
            <person name="Li L.F."/>
            <person name="Wei W."/>
            <person name="Gao Y.C."/>
            <person name="Liu J.Z."/>
            <person name="Shao H.Z."/>
            <person name="Wang X."/>
            <person name="Wang C.C."/>
            <person name="Yang T.C."/>
            <person name="Huo Q.B."/>
            <person name="Li W."/>
            <person name="Chen H.Y."/>
            <person name="Chen S.E."/>
            <person name="Zhou L.G."/>
            <person name="Ni X.B."/>
            <person name="Tian J.H."/>
            <person name="Sheng Y."/>
            <person name="Liu T."/>
            <person name="Pan Y.S."/>
            <person name="Xia L.Y."/>
            <person name="Li J."/>
            <person name="Zhao F."/>
            <person name="Cao W.C."/>
        </authorList>
    </citation>
    <scope>NUCLEOTIDE SEQUENCE [LARGE SCALE GENOMIC DNA]</scope>
    <source>
        <strain evidence="2">HaeL-2018</strain>
    </source>
</reference>
<dbReference type="Proteomes" id="UP000821853">
    <property type="component" value="Chromosome 1"/>
</dbReference>